<organism evidence="1 2">
    <name type="scientific">Rhabditophanes sp. KR3021</name>
    <dbReference type="NCBI Taxonomy" id="114890"/>
    <lineage>
        <taxon>Eukaryota</taxon>
        <taxon>Metazoa</taxon>
        <taxon>Ecdysozoa</taxon>
        <taxon>Nematoda</taxon>
        <taxon>Chromadorea</taxon>
        <taxon>Rhabditida</taxon>
        <taxon>Tylenchina</taxon>
        <taxon>Panagrolaimomorpha</taxon>
        <taxon>Strongyloidoidea</taxon>
        <taxon>Alloionematidae</taxon>
        <taxon>Rhabditophanes</taxon>
    </lineage>
</organism>
<reference evidence="2" key="1">
    <citation type="submission" date="2016-11" db="UniProtKB">
        <authorList>
            <consortium name="WormBaseParasite"/>
        </authorList>
    </citation>
    <scope>IDENTIFICATION</scope>
    <source>
        <strain evidence="2">KR3021</strain>
    </source>
</reference>
<evidence type="ECO:0000313" key="1">
    <source>
        <dbReference type="Proteomes" id="UP000095286"/>
    </source>
</evidence>
<dbReference type="Proteomes" id="UP000095286">
    <property type="component" value="Unplaced"/>
</dbReference>
<sequence length="303" mass="34550">MGFPGVLRITNIRLIWHALTMTRINLSIGFNNVHGVTTRAALSKVRGRSESLYLMAKNENTRFEFIFTCVNASQTRLFTTVIGIHRAYETSKMYRELKMRGSLISDNRLKLLPSEICIEEYDAVWNLSSDQGNLGMMIVTNVRVVWFASLNPDYNVSIPFLQLQNCKIRDSKFGLALVLESSIQSGDYILGFRMDPHERLHEVSKMIQAMHQSFISQPIFGVHYNKERQETPPPEVVVPLIDEDIEIDEKVNRTDAYAAYFPEGVTKDIEPKPPVFSEELGMAIEQLKPGFTVSSLWNVNVDL</sequence>
<proteinExistence type="predicted"/>
<accession>A0AC35UH17</accession>
<protein>
    <submittedName>
        <fullName evidence="2">Bardet-Biedl syndrome 5 protein homolog</fullName>
    </submittedName>
</protein>
<evidence type="ECO:0000313" key="2">
    <source>
        <dbReference type="WBParaSite" id="RSKR_0001088700.1"/>
    </source>
</evidence>
<dbReference type="WBParaSite" id="RSKR_0001088700.1">
    <property type="protein sequence ID" value="RSKR_0001088700.1"/>
    <property type="gene ID" value="RSKR_0001088700"/>
</dbReference>
<name>A0AC35UH17_9BILA</name>